<dbReference type="InterPro" id="IPR022935">
    <property type="entry name" value="ClpS"/>
</dbReference>
<keyword evidence="3" id="KW-0378">Hydrolase</keyword>
<gene>
    <name evidence="1 3" type="primary">clpS</name>
    <name evidence="3" type="ORF">GCM10023211_04920</name>
</gene>
<sequence length="100" mass="11550">MSKQHVVEKLKVKNIAPPAKYIVVLHNDDYTTMDFVIDVLMRFFGHDEHKATQIMLAVHKEGKGICGVYSAEIAETKVFQVRQYAQEHQFPLRCTMEKLS</sequence>
<comment type="caution">
    <text evidence="3">The sequence shown here is derived from an EMBL/GenBank/DDBJ whole genome shotgun (WGS) entry which is preliminary data.</text>
</comment>
<dbReference type="PANTHER" id="PTHR33473:SF19">
    <property type="entry name" value="ATP-DEPENDENT CLP PROTEASE ADAPTER PROTEIN CLPS"/>
    <property type="match status" value="1"/>
</dbReference>
<name>A0ABP9N5K0_9GAMM</name>
<dbReference type="GO" id="GO:0008233">
    <property type="term" value="F:peptidase activity"/>
    <property type="evidence" value="ECO:0007669"/>
    <property type="project" value="UniProtKB-KW"/>
</dbReference>
<comment type="function">
    <text evidence="1">Involved in the modulation of the specificity of the ClpAP-mediated ATP-dependent protein degradation.</text>
</comment>
<evidence type="ECO:0000313" key="3">
    <source>
        <dbReference type="EMBL" id="GAA5105801.1"/>
    </source>
</evidence>
<dbReference type="RefSeq" id="WP_345488452.1">
    <property type="nucleotide sequence ID" value="NZ_BAABHY010000001.1"/>
</dbReference>
<feature type="domain" description="Adaptor protein ClpS core" evidence="2">
    <location>
        <begin position="17"/>
        <end position="95"/>
    </location>
</feature>
<dbReference type="EMBL" id="BAABHY010000001">
    <property type="protein sequence ID" value="GAA5105801.1"/>
    <property type="molecule type" value="Genomic_DNA"/>
</dbReference>
<keyword evidence="4" id="KW-1185">Reference proteome</keyword>
<dbReference type="NCBIfam" id="NF000672">
    <property type="entry name" value="PRK00033.1-5"/>
    <property type="match status" value="1"/>
</dbReference>
<reference evidence="4" key="1">
    <citation type="journal article" date="2019" name="Int. J. Syst. Evol. Microbiol.">
        <title>The Global Catalogue of Microorganisms (GCM) 10K type strain sequencing project: providing services to taxonomists for standard genome sequencing and annotation.</title>
        <authorList>
            <consortium name="The Broad Institute Genomics Platform"/>
            <consortium name="The Broad Institute Genome Sequencing Center for Infectious Disease"/>
            <person name="Wu L."/>
            <person name="Ma J."/>
        </authorList>
    </citation>
    <scope>NUCLEOTIDE SEQUENCE [LARGE SCALE GENOMIC DNA]</scope>
    <source>
        <strain evidence="4">JCM 18050</strain>
    </source>
</reference>
<dbReference type="Pfam" id="PF02617">
    <property type="entry name" value="ClpS"/>
    <property type="match status" value="1"/>
</dbReference>
<dbReference type="GO" id="GO:0006508">
    <property type="term" value="P:proteolysis"/>
    <property type="evidence" value="ECO:0007669"/>
    <property type="project" value="UniProtKB-KW"/>
</dbReference>
<protein>
    <recommendedName>
        <fullName evidence="1">ATP-dependent Clp protease adapter protein ClpS</fullName>
    </recommendedName>
</protein>
<dbReference type="InterPro" id="IPR014719">
    <property type="entry name" value="Ribosomal_bL12_C/ClpS-like"/>
</dbReference>
<proteinExistence type="inferred from homology"/>
<dbReference type="Gene3D" id="3.30.1390.10">
    <property type="match status" value="1"/>
</dbReference>
<evidence type="ECO:0000259" key="2">
    <source>
        <dbReference type="Pfam" id="PF02617"/>
    </source>
</evidence>
<organism evidence="3 4">
    <name type="scientific">Orbus sasakiae</name>
    <dbReference type="NCBI Taxonomy" id="1078475"/>
    <lineage>
        <taxon>Bacteria</taxon>
        <taxon>Pseudomonadati</taxon>
        <taxon>Pseudomonadota</taxon>
        <taxon>Gammaproteobacteria</taxon>
        <taxon>Orbales</taxon>
        <taxon>Orbaceae</taxon>
        <taxon>Orbus</taxon>
    </lineage>
</organism>
<dbReference type="PANTHER" id="PTHR33473">
    <property type="entry name" value="ATP-DEPENDENT CLP PROTEASE ADAPTER PROTEIN CLPS1, CHLOROPLASTIC"/>
    <property type="match status" value="1"/>
</dbReference>
<evidence type="ECO:0000313" key="4">
    <source>
        <dbReference type="Proteomes" id="UP001500171"/>
    </source>
</evidence>
<comment type="similarity">
    <text evidence="1">Belongs to the ClpS family.</text>
</comment>
<dbReference type="HAMAP" id="MF_00302">
    <property type="entry name" value="ClpS"/>
    <property type="match status" value="1"/>
</dbReference>
<evidence type="ECO:0000256" key="1">
    <source>
        <dbReference type="HAMAP-Rule" id="MF_00302"/>
    </source>
</evidence>
<dbReference type="InterPro" id="IPR003769">
    <property type="entry name" value="ClpS_core"/>
</dbReference>
<accession>A0ABP9N5K0</accession>
<dbReference type="SUPFAM" id="SSF54736">
    <property type="entry name" value="ClpS-like"/>
    <property type="match status" value="1"/>
</dbReference>
<keyword evidence="3" id="KW-0645">Protease</keyword>
<dbReference type="Proteomes" id="UP001500171">
    <property type="component" value="Unassembled WGS sequence"/>
</dbReference>
<comment type="subunit">
    <text evidence="1">Binds to the N-terminal domain of the chaperone ClpA.</text>
</comment>